<proteinExistence type="predicted"/>
<dbReference type="Proteomes" id="UP000585638">
    <property type="component" value="Unassembled WGS sequence"/>
</dbReference>
<accession>A0A7W9KJF2</accession>
<comment type="caution">
    <text evidence="1">The sequence shown here is derived from an EMBL/GenBank/DDBJ whole genome shotgun (WGS) entry which is preliminary data.</text>
</comment>
<name>A0A7W9KJF2_9PSEU</name>
<sequence>MVILGLIVEAGAVPGLTRDFLALKRRYFPRRFNTGLTLDEVLHELKGNEVLQMVRSDSRNRRRQASLIQRALIDLVNRYDGKVVGRIWVKRAGKGLKPDATYCYAAQDIAKHFCQYLIERSSTGVLIADGRTPEANSRVAHSIFTQKYRVAGDPYPHVLEVPLFSDSRNHVGIQIADLLASTLVFPMAAAAYGTKCVSVHSSGRYHRVREDHGEALRELQFRYLDETGRWRGGLVVSDIGGKRTGSLLFSAAP</sequence>
<dbReference type="AlphaFoldDB" id="A0A7W9KJF2"/>
<organism evidence="1 2">
    <name type="scientific">Kutzneria kofuensis</name>
    <dbReference type="NCBI Taxonomy" id="103725"/>
    <lineage>
        <taxon>Bacteria</taxon>
        <taxon>Bacillati</taxon>
        <taxon>Actinomycetota</taxon>
        <taxon>Actinomycetes</taxon>
        <taxon>Pseudonocardiales</taxon>
        <taxon>Pseudonocardiaceae</taxon>
        <taxon>Kutzneria</taxon>
    </lineage>
</organism>
<dbReference type="InterPro" id="IPR024524">
    <property type="entry name" value="DUF3800"/>
</dbReference>
<reference evidence="1 2" key="1">
    <citation type="submission" date="2020-08" db="EMBL/GenBank/DDBJ databases">
        <title>Sequencing the genomes of 1000 actinobacteria strains.</title>
        <authorList>
            <person name="Klenk H.-P."/>
        </authorList>
    </citation>
    <scope>NUCLEOTIDE SEQUENCE [LARGE SCALE GENOMIC DNA]</scope>
    <source>
        <strain evidence="1 2">DSM 43851</strain>
    </source>
</reference>
<keyword evidence="2" id="KW-1185">Reference proteome</keyword>
<gene>
    <name evidence="1" type="ORF">BJ998_004909</name>
</gene>
<dbReference type="Pfam" id="PF12686">
    <property type="entry name" value="DUF3800"/>
    <property type="match status" value="1"/>
</dbReference>
<dbReference type="EMBL" id="JACHIR010000001">
    <property type="protein sequence ID" value="MBB5893713.1"/>
    <property type="molecule type" value="Genomic_DNA"/>
</dbReference>
<evidence type="ECO:0000313" key="1">
    <source>
        <dbReference type="EMBL" id="MBB5893713.1"/>
    </source>
</evidence>
<evidence type="ECO:0008006" key="3">
    <source>
        <dbReference type="Google" id="ProtNLM"/>
    </source>
</evidence>
<protein>
    <recommendedName>
        <fullName evidence="3">DUF3800 domain-containing protein</fullName>
    </recommendedName>
</protein>
<evidence type="ECO:0000313" key="2">
    <source>
        <dbReference type="Proteomes" id="UP000585638"/>
    </source>
</evidence>